<feature type="transmembrane region" description="Helical" evidence="6">
    <location>
        <begin position="14"/>
        <end position="36"/>
    </location>
</feature>
<dbReference type="GO" id="GO:0005886">
    <property type="term" value="C:plasma membrane"/>
    <property type="evidence" value="ECO:0007669"/>
    <property type="project" value="UniProtKB-SubCell"/>
</dbReference>
<dbReference type="InterPro" id="IPR003740">
    <property type="entry name" value="YitT"/>
</dbReference>
<dbReference type="InterPro" id="IPR019264">
    <property type="entry name" value="DUF2179"/>
</dbReference>
<reference evidence="8 10" key="1">
    <citation type="submission" date="2014-04" db="EMBL/GenBank/DDBJ databases">
        <authorList>
            <person name="Bishop-Lilly K.A."/>
            <person name="Broomall S.M."/>
            <person name="Chain P.S."/>
            <person name="Chertkov O."/>
            <person name="Coyne S.R."/>
            <person name="Daligault H.E."/>
            <person name="Davenport K.W."/>
            <person name="Erkkila T."/>
            <person name="Frey K.G."/>
            <person name="Gibbons H.S."/>
            <person name="Gu W."/>
            <person name="Jaissle J."/>
            <person name="Johnson S.L."/>
            <person name="Koroleva G.I."/>
            <person name="Ladner J.T."/>
            <person name="Lo C.-C."/>
            <person name="Minogue T.D."/>
            <person name="Munk C."/>
            <person name="Palacios G.F."/>
            <person name="Redden C.L."/>
            <person name="Rosenzweig C.N."/>
            <person name="Scholz M.B."/>
            <person name="Teshima H."/>
            <person name="Xu Y."/>
        </authorList>
    </citation>
    <scope>NUCLEOTIDE SEQUENCE [LARGE SCALE GENOMIC DNA]</scope>
    <source>
        <strain evidence="8 10">BHP</strain>
    </source>
</reference>
<dbReference type="Pfam" id="PF10035">
    <property type="entry name" value="DUF2179"/>
    <property type="match status" value="1"/>
</dbReference>
<keyword evidence="11" id="KW-1185">Reference proteome</keyword>
<evidence type="ECO:0000313" key="8">
    <source>
        <dbReference type="EMBL" id="KFM98546.1"/>
    </source>
</evidence>
<evidence type="ECO:0000256" key="2">
    <source>
        <dbReference type="ARBA" id="ARBA00022475"/>
    </source>
</evidence>
<comment type="caution">
    <text evidence="8">The sequence shown here is derived from an EMBL/GenBank/DDBJ whole genome shotgun (WGS) entry which is preliminary data.</text>
</comment>
<keyword evidence="2" id="KW-1003">Cell membrane</keyword>
<evidence type="ECO:0000256" key="3">
    <source>
        <dbReference type="ARBA" id="ARBA00022692"/>
    </source>
</evidence>
<dbReference type="InterPro" id="IPR051461">
    <property type="entry name" value="UPF0750_membrane"/>
</dbReference>
<dbReference type="EMBL" id="JMQC01000008">
    <property type="protein sequence ID" value="KFM98546.1"/>
    <property type="molecule type" value="Genomic_DNA"/>
</dbReference>
<protein>
    <submittedName>
        <fullName evidence="9">YitT family protein</fullName>
    </submittedName>
</protein>
<dbReference type="InterPro" id="IPR015867">
    <property type="entry name" value="N-reg_PII/ATP_PRibTrfase_C"/>
</dbReference>
<reference evidence="9 11" key="2">
    <citation type="submission" date="2018-08" db="EMBL/GenBank/DDBJ databases">
        <title>Bacillus clarus sp. nov. strain PS00077A.</title>
        <authorList>
            <person name="Mendez Acevedo M."/>
            <person name="Carroll L."/>
            <person name="Mukherjee M."/>
            <person name="Wiedmann M."/>
            <person name="Kovac J."/>
        </authorList>
    </citation>
    <scope>NUCLEOTIDE SEQUENCE [LARGE SCALE GENOMIC DNA]</scope>
    <source>
        <strain evidence="9 11">PS00077A</strain>
    </source>
</reference>
<dbReference type="Proteomes" id="UP000264294">
    <property type="component" value="Unassembled WGS sequence"/>
</dbReference>
<dbReference type="PANTHER" id="PTHR33545:SF3">
    <property type="entry name" value="UPF0750 MEMBRANE PROTEIN YQFU"/>
    <property type="match status" value="1"/>
</dbReference>
<dbReference type="Proteomes" id="UP000029389">
    <property type="component" value="Unassembled WGS sequence"/>
</dbReference>
<comment type="subcellular location">
    <subcellularLocation>
        <location evidence="1">Cell membrane</location>
        <topology evidence="1">Multi-pass membrane protein</topology>
    </subcellularLocation>
</comment>
<keyword evidence="3 6" id="KW-0812">Transmembrane</keyword>
<name>A0A090YK28_9BACI</name>
<evidence type="ECO:0000256" key="4">
    <source>
        <dbReference type="ARBA" id="ARBA00022989"/>
    </source>
</evidence>
<sequence length="292" mass="32346">MEKKEHRKESVIHLIYRLVMIVFGAACAAVAIELFLMPNKIIDGGIIGVSLILDYLTPNIWWLSFSTLVVILNIPFMYSGYKQIGKTFMLSSAFAIVALAFIESTLHSFKPFTTEPILATVFGGLILGIGVGLVIRHGGSLDGTEIMGILLTKKLPFSVGEFVMFVNLFIFAWAAFVFGVEQAMYSVMTYYIAFKTIDTVIQGLDETKAVLIVSDHYEEVSNAILHRLGRGTTKLVAKGGYTDKEKEVIYAVVTRLEVTKLKSIVHEIDENAFVTIMNTQETNGGKFKSAIH</sequence>
<evidence type="ECO:0000256" key="6">
    <source>
        <dbReference type="SAM" id="Phobius"/>
    </source>
</evidence>
<feature type="transmembrane region" description="Helical" evidence="6">
    <location>
        <begin position="117"/>
        <end position="135"/>
    </location>
</feature>
<gene>
    <name evidence="9" type="ORF">D0U04_09415</name>
    <name evidence="8" type="ORF">DJ93_1309</name>
</gene>
<feature type="transmembrane region" description="Helical" evidence="6">
    <location>
        <begin position="88"/>
        <end position="105"/>
    </location>
</feature>
<dbReference type="Gene3D" id="3.30.70.120">
    <property type="match status" value="1"/>
</dbReference>
<evidence type="ECO:0000256" key="1">
    <source>
        <dbReference type="ARBA" id="ARBA00004651"/>
    </source>
</evidence>
<dbReference type="PANTHER" id="PTHR33545">
    <property type="entry name" value="UPF0750 MEMBRANE PROTEIN YITT-RELATED"/>
    <property type="match status" value="1"/>
</dbReference>
<dbReference type="PIRSF" id="PIRSF006483">
    <property type="entry name" value="Membrane_protein_YitT"/>
    <property type="match status" value="1"/>
</dbReference>
<feature type="transmembrane region" description="Helical" evidence="6">
    <location>
        <begin position="60"/>
        <end position="81"/>
    </location>
</feature>
<keyword evidence="4 6" id="KW-1133">Transmembrane helix</keyword>
<evidence type="ECO:0000313" key="11">
    <source>
        <dbReference type="Proteomes" id="UP000264294"/>
    </source>
</evidence>
<feature type="domain" description="DUF2179" evidence="7">
    <location>
        <begin position="230"/>
        <end position="284"/>
    </location>
</feature>
<proteinExistence type="predicted"/>
<evidence type="ECO:0000313" key="9">
    <source>
        <dbReference type="EMBL" id="RFT67316.1"/>
    </source>
</evidence>
<feature type="transmembrane region" description="Helical" evidence="6">
    <location>
        <begin position="155"/>
        <end position="178"/>
    </location>
</feature>
<dbReference type="RefSeq" id="WP_042979914.1">
    <property type="nucleotide sequence ID" value="NZ_JMQC01000008.1"/>
</dbReference>
<dbReference type="Pfam" id="PF02588">
    <property type="entry name" value="YitT_membrane"/>
    <property type="match status" value="1"/>
</dbReference>
<evidence type="ECO:0000313" key="10">
    <source>
        <dbReference type="Proteomes" id="UP000029389"/>
    </source>
</evidence>
<dbReference type="eggNOG" id="COG1284">
    <property type="taxonomic scope" value="Bacteria"/>
</dbReference>
<dbReference type="CDD" id="cd16380">
    <property type="entry name" value="YitT_C"/>
    <property type="match status" value="1"/>
</dbReference>
<accession>A0A090YK28</accession>
<dbReference type="AlphaFoldDB" id="A0A090YK28"/>
<keyword evidence="5 6" id="KW-0472">Membrane</keyword>
<evidence type="ECO:0000259" key="7">
    <source>
        <dbReference type="Pfam" id="PF10035"/>
    </source>
</evidence>
<dbReference type="STRING" id="1405.B7492_22960"/>
<evidence type="ECO:0000256" key="5">
    <source>
        <dbReference type="ARBA" id="ARBA00023136"/>
    </source>
</evidence>
<organism evidence="8 10">
    <name type="scientific">Bacillus clarus</name>
    <dbReference type="NCBI Taxonomy" id="2338372"/>
    <lineage>
        <taxon>Bacteria</taxon>
        <taxon>Bacillati</taxon>
        <taxon>Bacillota</taxon>
        <taxon>Bacilli</taxon>
        <taxon>Bacillales</taxon>
        <taxon>Bacillaceae</taxon>
        <taxon>Bacillus</taxon>
        <taxon>Bacillus cereus group</taxon>
    </lineage>
</organism>
<dbReference type="PATRIC" id="fig|1405.8.peg.1495"/>
<dbReference type="EMBL" id="QVOD01000008">
    <property type="protein sequence ID" value="RFT67316.1"/>
    <property type="molecule type" value="Genomic_DNA"/>
</dbReference>